<dbReference type="STRING" id="717772.THIAE_09500"/>
<evidence type="ECO:0000313" key="1">
    <source>
        <dbReference type="EMBL" id="AHF02384.1"/>
    </source>
</evidence>
<accession>W0DZG9</accession>
<sequence>MTFLDGQSHWVLIHVEVQGEPEVDFAERMFKYNYRIRNKYAKDVILVVALRSQ</sequence>
<keyword evidence="2" id="KW-1185">Reference proteome</keyword>
<evidence type="ECO:0008006" key="3">
    <source>
        <dbReference type="Google" id="ProtNLM"/>
    </source>
</evidence>
<evidence type="ECO:0000313" key="2">
    <source>
        <dbReference type="Proteomes" id="UP000005380"/>
    </source>
</evidence>
<dbReference type="Proteomes" id="UP000005380">
    <property type="component" value="Chromosome"/>
</dbReference>
<protein>
    <recommendedName>
        <fullName evidence="3">Transposase</fullName>
    </recommendedName>
</protein>
<dbReference type="InParanoid" id="W0DZG9"/>
<dbReference type="KEGG" id="tao:THIAE_09500"/>
<gene>
    <name evidence="1" type="ORF">THIAE_09500</name>
</gene>
<name>W0DZG9_9GAMM</name>
<proteinExistence type="predicted"/>
<dbReference type="AlphaFoldDB" id="W0DZG9"/>
<dbReference type="HOGENOM" id="CLU_3067230_0_0_6"/>
<dbReference type="RefSeq" id="WP_239232377.1">
    <property type="nucleotide sequence ID" value="NZ_CP007030.1"/>
</dbReference>
<dbReference type="EMBL" id="CP007030">
    <property type="protein sequence ID" value="AHF02384.1"/>
    <property type="molecule type" value="Genomic_DNA"/>
</dbReference>
<organism evidence="1 2">
    <name type="scientific">Thiomicrospira aerophila AL3</name>
    <dbReference type="NCBI Taxonomy" id="717772"/>
    <lineage>
        <taxon>Bacteria</taxon>
        <taxon>Pseudomonadati</taxon>
        <taxon>Pseudomonadota</taxon>
        <taxon>Gammaproteobacteria</taxon>
        <taxon>Thiotrichales</taxon>
        <taxon>Piscirickettsiaceae</taxon>
        <taxon>Thiomicrospira</taxon>
    </lineage>
</organism>
<dbReference type="eggNOG" id="COG5464">
    <property type="taxonomic scope" value="Bacteria"/>
</dbReference>
<reference evidence="1 2" key="1">
    <citation type="submission" date="2013-12" db="EMBL/GenBank/DDBJ databases">
        <authorList>
            <consortium name="DOE Joint Genome Institute"/>
            <person name="Kappler U."/>
            <person name="Huntemann M."/>
            <person name="Han J."/>
            <person name="Chen A."/>
            <person name="Kyrpides N."/>
            <person name="Mavromatis K."/>
            <person name="Markowitz V."/>
            <person name="Palaniappan K."/>
            <person name="Ivanova N."/>
            <person name="Schaumberg A."/>
            <person name="Pati A."/>
            <person name="Liolios K."/>
            <person name="Nordberg H.P."/>
            <person name="Cantor M.N."/>
            <person name="Hua S.X."/>
            <person name="Woyke T."/>
        </authorList>
    </citation>
    <scope>NUCLEOTIDE SEQUENCE [LARGE SCALE GENOMIC DNA]</scope>
    <source>
        <strain evidence="2">AL2</strain>
    </source>
</reference>